<sequence>MFVCVIALVLFLLGTSTVWSAPTAQSKPISQQALLRLIFQRGGQPSDYQTFLSQHQAFSAPARRSDSSDESQPQRRSFDMGDEDFQNCFLSPVQCMLPLQNK</sequence>
<protein>
    <submittedName>
        <fullName evidence="4">Uncharacterized protein</fullName>
    </submittedName>
</protein>
<evidence type="ECO:0000256" key="2">
    <source>
        <dbReference type="SAM" id="SignalP"/>
    </source>
</evidence>
<keyword evidence="3" id="KW-1185">Reference proteome</keyword>
<reference evidence="4" key="1">
    <citation type="submission" date="2022-11" db="UniProtKB">
        <authorList>
            <consortium name="WormBaseParasite"/>
        </authorList>
    </citation>
    <scope>IDENTIFICATION</scope>
</reference>
<feature type="chain" id="PRO_5037794323" evidence="2">
    <location>
        <begin position="21"/>
        <end position="102"/>
    </location>
</feature>
<dbReference type="Proteomes" id="UP000887566">
    <property type="component" value="Unplaced"/>
</dbReference>
<proteinExistence type="predicted"/>
<feature type="compositionally biased region" description="Basic and acidic residues" evidence="1">
    <location>
        <begin position="63"/>
        <end position="79"/>
    </location>
</feature>
<name>A0A914UIB6_9BILA</name>
<evidence type="ECO:0000256" key="1">
    <source>
        <dbReference type="SAM" id="MobiDB-lite"/>
    </source>
</evidence>
<dbReference type="WBParaSite" id="PSAMB.scaffold1010size37260.g10476.t1">
    <property type="protein sequence ID" value="PSAMB.scaffold1010size37260.g10476.t1"/>
    <property type="gene ID" value="PSAMB.scaffold1010size37260.g10476"/>
</dbReference>
<evidence type="ECO:0000313" key="3">
    <source>
        <dbReference type="Proteomes" id="UP000887566"/>
    </source>
</evidence>
<keyword evidence="2" id="KW-0732">Signal</keyword>
<organism evidence="3 4">
    <name type="scientific">Plectus sambesii</name>
    <dbReference type="NCBI Taxonomy" id="2011161"/>
    <lineage>
        <taxon>Eukaryota</taxon>
        <taxon>Metazoa</taxon>
        <taxon>Ecdysozoa</taxon>
        <taxon>Nematoda</taxon>
        <taxon>Chromadorea</taxon>
        <taxon>Plectida</taxon>
        <taxon>Plectina</taxon>
        <taxon>Plectoidea</taxon>
        <taxon>Plectidae</taxon>
        <taxon>Plectus</taxon>
    </lineage>
</organism>
<evidence type="ECO:0000313" key="4">
    <source>
        <dbReference type="WBParaSite" id="PSAMB.scaffold1010size37260.g10476.t1"/>
    </source>
</evidence>
<feature type="signal peptide" evidence="2">
    <location>
        <begin position="1"/>
        <end position="20"/>
    </location>
</feature>
<feature type="region of interest" description="Disordered" evidence="1">
    <location>
        <begin position="56"/>
        <end position="82"/>
    </location>
</feature>
<dbReference type="AlphaFoldDB" id="A0A914UIB6"/>
<accession>A0A914UIB6</accession>